<accession>A0A9P3HLJ9</accession>
<reference evidence="1" key="1">
    <citation type="submission" date="2021-11" db="EMBL/GenBank/DDBJ databases">
        <authorList>
            <person name="Herlambang A."/>
            <person name="Guo Y."/>
            <person name="Takashima Y."/>
            <person name="Nishizawa T."/>
        </authorList>
    </citation>
    <scope>NUCLEOTIDE SEQUENCE</scope>
    <source>
        <strain evidence="1">E1425</strain>
    </source>
</reference>
<sequence length="73" mass="8087">MSSWRASPAPCFCILGLAFPRLQEQLPPSGGSRASLPSRYMERLPVPPFAVADMVLYLVPRRVLSFLVEELPA</sequence>
<evidence type="ECO:0000313" key="1">
    <source>
        <dbReference type="EMBL" id="GJJ78422.1"/>
    </source>
</evidence>
<gene>
    <name evidence="1" type="ORF">EMPS_10781</name>
</gene>
<proteinExistence type="predicted"/>
<dbReference type="Proteomes" id="UP000827284">
    <property type="component" value="Unassembled WGS sequence"/>
</dbReference>
<dbReference type="EMBL" id="BQFW01000015">
    <property type="protein sequence ID" value="GJJ78422.1"/>
    <property type="molecule type" value="Genomic_DNA"/>
</dbReference>
<dbReference type="AlphaFoldDB" id="A0A9P3HLJ9"/>
<evidence type="ECO:0000313" key="2">
    <source>
        <dbReference type="Proteomes" id="UP000827284"/>
    </source>
</evidence>
<comment type="caution">
    <text evidence="1">The sequence shown here is derived from an EMBL/GenBank/DDBJ whole genome shotgun (WGS) entry which is preliminary data.</text>
</comment>
<reference evidence="1" key="2">
    <citation type="journal article" date="2022" name="Microbiol. Resour. Announc.">
        <title>Whole-Genome Sequence of Entomortierella parvispora E1425, a Mucoromycotan Fungus Associated with Burkholderiaceae-Related Endosymbiotic Bacteria.</title>
        <authorList>
            <person name="Herlambang A."/>
            <person name="Guo Y."/>
            <person name="Takashima Y."/>
            <person name="Narisawa K."/>
            <person name="Ohta H."/>
            <person name="Nishizawa T."/>
        </authorList>
    </citation>
    <scope>NUCLEOTIDE SEQUENCE</scope>
    <source>
        <strain evidence="1">E1425</strain>
    </source>
</reference>
<protein>
    <submittedName>
        <fullName evidence="1">Uncharacterized protein</fullName>
    </submittedName>
</protein>
<keyword evidence="2" id="KW-1185">Reference proteome</keyword>
<organism evidence="1 2">
    <name type="scientific">Entomortierella parvispora</name>
    <dbReference type="NCBI Taxonomy" id="205924"/>
    <lineage>
        <taxon>Eukaryota</taxon>
        <taxon>Fungi</taxon>
        <taxon>Fungi incertae sedis</taxon>
        <taxon>Mucoromycota</taxon>
        <taxon>Mortierellomycotina</taxon>
        <taxon>Mortierellomycetes</taxon>
        <taxon>Mortierellales</taxon>
        <taxon>Mortierellaceae</taxon>
        <taxon>Entomortierella</taxon>
    </lineage>
</organism>
<name>A0A9P3HLJ9_9FUNG</name>